<gene>
    <name evidence="2" type="ORF">K0M31_009961</name>
</gene>
<keyword evidence="3" id="KW-1185">Reference proteome</keyword>
<dbReference type="EMBL" id="JAHYIQ010000024">
    <property type="protein sequence ID" value="KAK1122124.1"/>
    <property type="molecule type" value="Genomic_DNA"/>
</dbReference>
<sequence>MVDVEWYEKKRAGRDVEIAMSGVSTLPNAAIHFPFVARRPHDYAPLDTLNLTISTGGTNFPWSRAICSEFLFVREDNSNREIRWAASRRQLESECLHRPEEQRKEEGRRYPGGKKRTSGVILRRATPTLDFRRDKLTETYGTSRLFVECKDKRNNVKGMLN</sequence>
<evidence type="ECO:0000313" key="2">
    <source>
        <dbReference type="EMBL" id="KAK1122124.1"/>
    </source>
</evidence>
<evidence type="ECO:0000256" key="1">
    <source>
        <dbReference type="SAM" id="MobiDB-lite"/>
    </source>
</evidence>
<protein>
    <submittedName>
        <fullName evidence="2">Uncharacterized protein</fullName>
    </submittedName>
</protein>
<comment type="caution">
    <text evidence="2">The sequence shown here is derived from an EMBL/GenBank/DDBJ whole genome shotgun (WGS) entry which is preliminary data.</text>
</comment>
<accession>A0AA40FN21</accession>
<dbReference type="Proteomes" id="UP001177670">
    <property type="component" value="Unassembled WGS sequence"/>
</dbReference>
<organism evidence="2 3">
    <name type="scientific">Melipona bicolor</name>
    <dbReference type="NCBI Taxonomy" id="60889"/>
    <lineage>
        <taxon>Eukaryota</taxon>
        <taxon>Metazoa</taxon>
        <taxon>Ecdysozoa</taxon>
        <taxon>Arthropoda</taxon>
        <taxon>Hexapoda</taxon>
        <taxon>Insecta</taxon>
        <taxon>Pterygota</taxon>
        <taxon>Neoptera</taxon>
        <taxon>Endopterygota</taxon>
        <taxon>Hymenoptera</taxon>
        <taxon>Apocrita</taxon>
        <taxon>Aculeata</taxon>
        <taxon>Apoidea</taxon>
        <taxon>Anthophila</taxon>
        <taxon>Apidae</taxon>
        <taxon>Melipona</taxon>
    </lineage>
</organism>
<proteinExistence type="predicted"/>
<name>A0AA40FN21_9HYME</name>
<feature type="region of interest" description="Disordered" evidence="1">
    <location>
        <begin position="96"/>
        <end position="116"/>
    </location>
</feature>
<evidence type="ECO:0000313" key="3">
    <source>
        <dbReference type="Proteomes" id="UP001177670"/>
    </source>
</evidence>
<dbReference type="AlphaFoldDB" id="A0AA40FN21"/>
<reference evidence="2" key="1">
    <citation type="submission" date="2021-10" db="EMBL/GenBank/DDBJ databases">
        <title>Melipona bicolor Genome sequencing and assembly.</title>
        <authorList>
            <person name="Araujo N.S."/>
            <person name="Arias M.C."/>
        </authorList>
    </citation>
    <scope>NUCLEOTIDE SEQUENCE</scope>
    <source>
        <strain evidence="2">USP_2M_L1-L4_2017</strain>
        <tissue evidence="2">Whole body</tissue>
    </source>
</reference>
<feature type="compositionally biased region" description="Basic and acidic residues" evidence="1">
    <location>
        <begin position="96"/>
        <end position="109"/>
    </location>
</feature>